<gene>
    <name evidence="1" type="ORF">WA026_011582</name>
</gene>
<sequence>MSSSDQVLEEILSCINADSILNSEFIRETLRDQEYLGFNAIVILERVLKYLKNNPADGPTDLLKLVMLGMYRGNRVSNIIKTSSPQTKHWLASMVAKLDIQDKINYDKSGSKYTSSADKLTLSRLRMAMPQLAYKALKFPEFQRQVTMSQLTSILPSFHKMLSIARDMCIVSLLPNFPTLKLSSFIKRIIVSHIFLYCVAETFVFVDPDDPDPSLDDRIERVVKYMNISYKAHHVTRKMREGFSMDVTAYFDKFDASEKVVYDDQNTAIAEFAADYGVNLFSMFSC</sequence>
<proteinExistence type="predicted"/>
<evidence type="ECO:0000313" key="2">
    <source>
        <dbReference type="Proteomes" id="UP001431783"/>
    </source>
</evidence>
<protein>
    <recommendedName>
        <fullName evidence="3">Nucleoprotein</fullName>
    </recommendedName>
</protein>
<accession>A0AAW1TSH0</accession>
<keyword evidence="2" id="KW-1185">Reference proteome</keyword>
<reference evidence="1 2" key="1">
    <citation type="submission" date="2023-03" db="EMBL/GenBank/DDBJ databases">
        <title>Genome insight into feeding habits of ladybird beetles.</title>
        <authorList>
            <person name="Li H.-S."/>
            <person name="Huang Y.-H."/>
            <person name="Pang H."/>
        </authorList>
    </citation>
    <scope>NUCLEOTIDE SEQUENCE [LARGE SCALE GENOMIC DNA]</scope>
    <source>
        <strain evidence="1">SYSU_2023b</strain>
        <tissue evidence="1">Whole body</tissue>
    </source>
</reference>
<evidence type="ECO:0000313" key="1">
    <source>
        <dbReference type="EMBL" id="KAK9871314.1"/>
    </source>
</evidence>
<dbReference type="InterPro" id="IPR009522">
    <property type="entry name" value="Capsid_Phlebovir/Tenuivir"/>
</dbReference>
<evidence type="ECO:0008006" key="3">
    <source>
        <dbReference type="Google" id="ProtNLM"/>
    </source>
</evidence>
<dbReference type="Pfam" id="PF05733">
    <property type="entry name" value="Tenui_N"/>
    <property type="match status" value="1"/>
</dbReference>
<dbReference type="Proteomes" id="UP001431783">
    <property type="component" value="Unassembled WGS sequence"/>
</dbReference>
<dbReference type="AlphaFoldDB" id="A0AAW1TSH0"/>
<comment type="caution">
    <text evidence="1">The sequence shown here is derived from an EMBL/GenBank/DDBJ whole genome shotgun (WGS) entry which is preliminary data.</text>
</comment>
<name>A0AAW1TSH0_9CUCU</name>
<dbReference type="EMBL" id="JARQZJ010000005">
    <property type="protein sequence ID" value="KAK9871314.1"/>
    <property type="molecule type" value="Genomic_DNA"/>
</dbReference>
<dbReference type="GO" id="GO:0003723">
    <property type="term" value="F:RNA binding"/>
    <property type="evidence" value="ECO:0007669"/>
    <property type="project" value="InterPro"/>
</dbReference>
<organism evidence="1 2">
    <name type="scientific">Henosepilachna vigintioctopunctata</name>
    <dbReference type="NCBI Taxonomy" id="420089"/>
    <lineage>
        <taxon>Eukaryota</taxon>
        <taxon>Metazoa</taxon>
        <taxon>Ecdysozoa</taxon>
        <taxon>Arthropoda</taxon>
        <taxon>Hexapoda</taxon>
        <taxon>Insecta</taxon>
        <taxon>Pterygota</taxon>
        <taxon>Neoptera</taxon>
        <taxon>Endopterygota</taxon>
        <taxon>Coleoptera</taxon>
        <taxon>Polyphaga</taxon>
        <taxon>Cucujiformia</taxon>
        <taxon>Coccinelloidea</taxon>
        <taxon>Coccinellidae</taxon>
        <taxon>Epilachninae</taxon>
        <taxon>Epilachnini</taxon>
        <taxon>Henosepilachna</taxon>
    </lineage>
</organism>